<reference evidence="3" key="1">
    <citation type="journal article" date="2019" name="Int. J. Syst. Evol. Microbiol.">
        <title>The Global Catalogue of Microorganisms (GCM) 10K type strain sequencing project: providing services to taxonomists for standard genome sequencing and annotation.</title>
        <authorList>
            <consortium name="The Broad Institute Genomics Platform"/>
            <consortium name="The Broad Institute Genome Sequencing Center for Infectious Disease"/>
            <person name="Wu L."/>
            <person name="Ma J."/>
        </authorList>
    </citation>
    <scope>NUCLEOTIDE SEQUENCE [LARGE SCALE GENOMIC DNA]</scope>
    <source>
        <strain evidence="3">KACC 12633</strain>
    </source>
</reference>
<name>A0ABW0Q422_9HYPH</name>
<feature type="region of interest" description="Disordered" evidence="1">
    <location>
        <begin position="28"/>
        <end position="55"/>
    </location>
</feature>
<feature type="region of interest" description="Disordered" evidence="1">
    <location>
        <begin position="1"/>
        <end position="20"/>
    </location>
</feature>
<protein>
    <submittedName>
        <fullName evidence="2">Uncharacterized protein</fullName>
    </submittedName>
</protein>
<organism evidence="2 3">
    <name type="scientific">Kaistia terrae</name>
    <dbReference type="NCBI Taxonomy" id="537017"/>
    <lineage>
        <taxon>Bacteria</taxon>
        <taxon>Pseudomonadati</taxon>
        <taxon>Pseudomonadota</taxon>
        <taxon>Alphaproteobacteria</taxon>
        <taxon>Hyphomicrobiales</taxon>
        <taxon>Kaistiaceae</taxon>
        <taxon>Kaistia</taxon>
    </lineage>
</organism>
<feature type="compositionally biased region" description="Low complexity" evidence="1">
    <location>
        <begin position="42"/>
        <end position="51"/>
    </location>
</feature>
<dbReference type="Proteomes" id="UP001596150">
    <property type="component" value="Unassembled WGS sequence"/>
</dbReference>
<keyword evidence="3" id="KW-1185">Reference proteome</keyword>
<dbReference type="RefSeq" id="WP_266344569.1">
    <property type="nucleotide sequence ID" value="NZ_JAPKNH010000005.1"/>
</dbReference>
<gene>
    <name evidence="2" type="ORF">ACFPP9_23030</name>
</gene>
<evidence type="ECO:0000313" key="2">
    <source>
        <dbReference type="EMBL" id="MFC5518667.1"/>
    </source>
</evidence>
<dbReference type="EMBL" id="JBHSML010000014">
    <property type="protein sequence ID" value="MFC5518667.1"/>
    <property type="molecule type" value="Genomic_DNA"/>
</dbReference>
<comment type="caution">
    <text evidence="2">The sequence shown here is derived from an EMBL/GenBank/DDBJ whole genome shotgun (WGS) entry which is preliminary data.</text>
</comment>
<proteinExistence type="predicted"/>
<sequence>MDNRLREDDGGGGAAASAGRPAFAGFADAAQAGGGTDAPEQRAAVPAGAATARREGYRAVRGVGHAEKVSVPFNAIIITGTDRTSKKWNSGRRTIP</sequence>
<evidence type="ECO:0000256" key="1">
    <source>
        <dbReference type="SAM" id="MobiDB-lite"/>
    </source>
</evidence>
<accession>A0ABW0Q422</accession>
<evidence type="ECO:0000313" key="3">
    <source>
        <dbReference type="Proteomes" id="UP001596150"/>
    </source>
</evidence>